<accession>A0ABQ5DW83</accession>
<dbReference type="PANTHER" id="PTHR46148:SF59">
    <property type="entry name" value="NUCLEOTIDYLTRANSFERASE, RIBONUCLEASE H"/>
    <property type="match status" value="1"/>
</dbReference>
<name>A0ABQ5DW83_9ASTR</name>
<gene>
    <name evidence="2" type="ORF">Tco_0952122</name>
</gene>
<feature type="domain" description="Tf2-1-like SH3-like" evidence="1">
    <location>
        <begin position="180"/>
        <end position="242"/>
    </location>
</feature>
<organism evidence="2 3">
    <name type="scientific">Tanacetum coccineum</name>
    <dbReference type="NCBI Taxonomy" id="301880"/>
    <lineage>
        <taxon>Eukaryota</taxon>
        <taxon>Viridiplantae</taxon>
        <taxon>Streptophyta</taxon>
        <taxon>Embryophyta</taxon>
        <taxon>Tracheophyta</taxon>
        <taxon>Spermatophyta</taxon>
        <taxon>Magnoliopsida</taxon>
        <taxon>eudicotyledons</taxon>
        <taxon>Gunneridae</taxon>
        <taxon>Pentapetalae</taxon>
        <taxon>asterids</taxon>
        <taxon>campanulids</taxon>
        <taxon>Asterales</taxon>
        <taxon>Asteraceae</taxon>
        <taxon>Asteroideae</taxon>
        <taxon>Anthemideae</taxon>
        <taxon>Anthemidinae</taxon>
        <taxon>Tanacetum</taxon>
    </lineage>
</organism>
<reference evidence="2" key="1">
    <citation type="journal article" date="2022" name="Int. J. Mol. Sci.">
        <title>Draft Genome of Tanacetum Coccineum: Genomic Comparison of Closely Related Tanacetum-Family Plants.</title>
        <authorList>
            <person name="Yamashiro T."/>
            <person name="Shiraishi A."/>
            <person name="Nakayama K."/>
            <person name="Satake H."/>
        </authorList>
    </citation>
    <scope>NUCLEOTIDE SEQUENCE</scope>
</reference>
<dbReference type="InterPro" id="IPR056924">
    <property type="entry name" value="SH3_Tf2-1"/>
</dbReference>
<dbReference type="Pfam" id="PF24626">
    <property type="entry name" value="SH3_Tf2-1"/>
    <property type="match status" value="1"/>
</dbReference>
<dbReference type="Proteomes" id="UP001151760">
    <property type="component" value="Unassembled WGS sequence"/>
</dbReference>
<dbReference type="SUPFAM" id="SSF56672">
    <property type="entry name" value="DNA/RNA polymerases"/>
    <property type="match status" value="1"/>
</dbReference>
<dbReference type="EMBL" id="BQNB010015727">
    <property type="protein sequence ID" value="GJT43407.1"/>
    <property type="molecule type" value="Genomic_DNA"/>
</dbReference>
<sequence>MTDEQLKRLIAQGVADVLARTRCHQEAKMAEDSMTSGMGVGRDYKSNNVITSCEYVKKIFRRWHSELDMVITSSKNKKEHEEHLKAIMKLLKKVEFQGIHVDPAKIESIKDWASPKTPTKIRQFLGVKFDWGDKGEAAFQLKKQKLCSAPILALPEGSEDFVVYYDASHKRKPMEFQVEDRVMLKVSPWKGFVRFGKRGKLNPRYVGPFKVLEKVRSVAYKIELSQELSRVQNTFHVSNLKKSKSPQWGAHACMNGRRPAAWPRMAWVNAPDEHSRSVGWTSY</sequence>
<evidence type="ECO:0000313" key="2">
    <source>
        <dbReference type="EMBL" id="GJT43407.1"/>
    </source>
</evidence>
<dbReference type="PANTHER" id="PTHR46148">
    <property type="entry name" value="CHROMO DOMAIN-CONTAINING PROTEIN"/>
    <property type="match status" value="1"/>
</dbReference>
<proteinExistence type="predicted"/>
<evidence type="ECO:0000259" key="1">
    <source>
        <dbReference type="Pfam" id="PF24626"/>
    </source>
</evidence>
<dbReference type="InterPro" id="IPR043502">
    <property type="entry name" value="DNA/RNA_pol_sf"/>
</dbReference>
<evidence type="ECO:0000313" key="3">
    <source>
        <dbReference type="Proteomes" id="UP001151760"/>
    </source>
</evidence>
<keyword evidence="3" id="KW-1185">Reference proteome</keyword>
<comment type="caution">
    <text evidence="2">The sequence shown here is derived from an EMBL/GenBank/DDBJ whole genome shotgun (WGS) entry which is preliminary data.</text>
</comment>
<reference evidence="2" key="2">
    <citation type="submission" date="2022-01" db="EMBL/GenBank/DDBJ databases">
        <authorList>
            <person name="Yamashiro T."/>
            <person name="Shiraishi A."/>
            <person name="Satake H."/>
            <person name="Nakayama K."/>
        </authorList>
    </citation>
    <scope>NUCLEOTIDE SEQUENCE</scope>
</reference>
<protein>
    <recommendedName>
        <fullName evidence="1">Tf2-1-like SH3-like domain-containing protein</fullName>
    </recommendedName>
</protein>